<dbReference type="SUPFAM" id="SSF56752">
    <property type="entry name" value="D-aminoacid aminotransferase-like PLP-dependent enzymes"/>
    <property type="match status" value="1"/>
</dbReference>
<dbReference type="AlphaFoldDB" id="A0A4T2BH56"/>
<dbReference type="EMBL" id="QYRT01000050">
    <property type="protein sequence ID" value="TIH30587.1"/>
    <property type="molecule type" value="Genomic_DNA"/>
</dbReference>
<dbReference type="Gene3D" id="3.20.10.10">
    <property type="entry name" value="D-amino Acid Aminotransferase, subunit A, domain 2"/>
    <property type="match status" value="1"/>
</dbReference>
<name>A0A4T2BH56_9MICO</name>
<protein>
    <recommendedName>
        <fullName evidence="4">Aminotransferase class IV</fullName>
    </recommendedName>
</protein>
<comment type="caution">
    <text evidence="2">The sequence shown here is derived from an EMBL/GenBank/DDBJ whole genome shotgun (WGS) entry which is preliminary data.</text>
</comment>
<gene>
    <name evidence="2" type="ORF">D4765_17065</name>
</gene>
<feature type="compositionally biased region" description="Acidic residues" evidence="1">
    <location>
        <begin position="255"/>
        <end position="266"/>
    </location>
</feature>
<dbReference type="Pfam" id="PF01063">
    <property type="entry name" value="Aminotran_4"/>
    <property type="match status" value="1"/>
</dbReference>
<proteinExistence type="predicted"/>
<evidence type="ECO:0000313" key="2">
    <source>
        <dbReference type="EMBL" id="TIH30587.1"/>
    </source>
</evidence>
<sequence>MYRGGAFVAAEAPDARRPRLLAADSWLVDDGRVRAIDLHRTRFIAAALDSGFSNEPLLAAFWQTALEAIPPIHRWFPRVELYAVASSVSSETPLAGAGAGAGAGAIDVGIDVPLDVVIDVPLDARLRPGERFELSLLMRIAPEPRATAVLATHGGADPRSIPNRKGPDLDTLTALRAVARTDGTDDLVILSPRRKPGSSLPAPEPLAARGLPAAAPAAVPVPAPAGLASWSQNPPQNPAARAHFDSTMTCRGAPEDGEGDEGDELGDAGGELGDGAIVEGTTTALLWWRGETLHAPAPELVRVDSVTARSLAVLARALGVQVVEEHATPADLAGAELWAVNALYGIRLVTEWRGGPTLDVSPAASAHAALWHRRLTSLARPLPVPAP</sequence>
<dbReference type="Proteomes" id="UP000306192">
    <property type="component" value="Unassembled WGS sequence"/>
</dbReference>
<dbReference type="GO" id="GO:0003824">
    <property type="term" value="F:catalytic activity"/>
    <property type="evidence" value="ECO:0007669"/>
    <property type="project" value="InterPro"/>
</dbReference>
<reference evidence="2 3" key="1">
    <citation type="journal article" date="2019" name="Microorganisms">
        <title>Systematic Affiliation and Genome Analysis of Subtercola vilae DB165(T) with Particular Emphasis on Cold Adaptation of an Isolate from a High-Altitude Cold Volcano Lake.</title>
        <authorList>
            <person name="Villalobos A.S."/>
            <person name="Wiese J."/>
            <person name="Imhoff J.F."/>
            <person name="Dorador C."/>
            <person name="Keller A."/>
            <person name="Hentschel U."/>
        </authorList>
    </citation>
    <scope>NUCLEOTIDE SEQUENCE [LARGE SCALE GENOMIC DNA]</scope>
    <source>
        <strain evidence="2 3">DB165</strain>
    </source>
</reference>
<evidence type="ECO:0008006" key="4">
    <source>
        <dbReference type="Google" id="ProtNLM"/>
    </source>
</evidence>
<dbReference type="InterPro" id="IPR001544">
    <property type="entry name" value="Aminotrans_IV"/>
</dbReference>
<dbReference type="InterPro" id="IPR036038">
    <property type="entry name" value="Aminotransferase-like"/>
</dbReference>
<keyword evidence="3" id="KW-1185">Reference proteome</keyword>
<evidence type="ECO:0000313" key="3">
    <source>
        <dbReference type="Proteomes" id="UP000306192"/>
    </source>
</evidence>
<evidence type="ECO:0000256" key="1">
    <source>
        <dbReference type="SAM" id="MobiDB-lite"/>
    </source>
</evidence>
<dbReference type="InterPro" id="IPR043132">
    <property type="entry name" value="BCAT-like_C"/>
</dbReference>
<organism evidence="2 3">
    <name type="scientific">Subtercola vilae</name>
    <dbReference type="NCBI Taxonomy" id="2056433"/>
    <lineage>
        <taxon>Bacteria</taxon>
        <taxon>Bacillati</taxon>
        <taxon>Actinomycetota</taxon>
        <taxon>Actinomycetes</taxon>
        <taxon>Micrococcales</taxon>
        <taxon>Microbacteriaceae</taxon>
        <taxon>Subtercola</taxon>
    </lineage>
</organism>
<feature type="region of interest" description="Disordered" evidence="1">
    <location>
        <begin position="251"/>
        <end position="272"/>
    </location>
</feature>
<accession>A0A4T2BH56</accession>